<dbReference type="EMBL" id="JAMZIH010008114">
    <property type="protein sequence ID" value="KAJ1672601.1"/>
    <property type="molecule type" value="Genomic_DNA"/>
</dbReference>
<feature type="non-terminal residue" evidence="1">
    <location>
        <position position="315"/>
    </location>
</feature>
<dbReference type="Proteomes" id="UP001145114">
    <property type="component" value="Unassembled WGS sequence"/>
</dbReference>
<protein>
    <submittedName>
        <fullName evidence="1">Uncharacterized protein</fullName>
    </submittedName>
</protein>
<proteinExistence type="predicted"/>
<name>A0ACC1HAF5_9FUNG</name>
<keyword evidence="2" id="KW-1185">Reference proteome</keyword>
<evidence type="ECO:0000313" key="1">
    <source>
        <dbReference type="EMBL" id="KAJ1672601.1"/>
    </source>
</evidence>
<sequence>SICYLEFITDHVVHGRLPVSYLADALCRIEKVSNLIPITDWAHISHAYLIRVQEQIENYVFGKVNEIISDLHAKSYHDTSHLDEILRRLAANDVWIALEDALCLAHSPDRRRYTKGRLQAKVEQQYHLLHEKVFGRTESYEFNRFHQLAVLILEDYNQCRTLFPAPELGENDQRYDVPGIVFEAETRCFVDALQSKIQQHDYSPDGANIEAALHLHQSLVQMNDTLNKVAGETIESIALNRLFHKNVDHWLDILERESSGWVKNAIKLDKRSESSEINKHTTSANDIVVAFTQQVEMLQRISWPDTETKGRFITR</sequence>
<comment type="caution">
    <text evidence="1">The sequence shown here is derived from an EMBL/GenBank/DDBJ whole genome shotgun (WGS) entry which is preliminary data.</text>
</comment>
<accession>A0ACC1HAF5</accession>
<feature type="non-terminal residue" evidence="1">
    <location>
        <position position="1"/>
    </location>
</feature>
<gene>
    <name evidence="1" type="ORF">EV182_006862</name>
</gene>
<organism evidence="1 2">
    <name type="scientific">Spiromyces aspiralis</name>
    <dbReference type="NCBI Taxonomy" id="68401"/>
    <lineage>
        <taxon>Eukaryota</taxon>
        <taxon>Fungi</taxon>
        <taxon>Fungi incertae sedis</taxon>
        <taxon>Zoopagomycota</taxon>
        <taxon>Kickxellomycotina</taxon>
        <taxon>Kickxellomycetes</taxon>
        <taxon>Kickxellales</taxon>
        <taxon>Kickxellaceae</taxon>
        <taxon>Spiromyces</taxon>
    </lineage>
</organism>
<evidence type="ECO:0000313" key="2">
    <source>
        <dbReference type="Proteomes" id="UP001145114"/>
    </source>
</evidence>
<reference evidence="1" key="1">
    <citation type="submission" date="2022-06" db="EMBL/GenBank/DDBJ databases">
        <title>Phylogenomic reconstructions and comparative analyses of Kickxellomycotina fungi.</title>
        <authorList>
            <person name="Reynolds N.K."/>
            <person name="Stajich J.E."/>
            <person name="Barry K."/>
            <person name="Grigoriev I.V."/>
            <person name="Crous P."/>
            <person name="Smith M.E."/>
        </authorList>
    </citation>
    <scope>NUCLEOTIDE SEQUENCE</scope>
    <source>
        <strain evidence="1">RSA 2271</strain>
    </source>
</reference>